<accession>A0AA36H9G4</accession>
<evidence type="ECO:0000256" key="5">
    <source>
        <dbReference type="ARBA" id="ARBA00022801"/>
    </source>
</evidence>
<evidence type="ECO:0000256" key="3">
    <source>
        <dbReference type="ARBA" id="ARBA00012646"/>
    </source>
</evidence>
<dbReference type="EMBL" id="CATQJL010000316">
    <property type="protein sequence ID" value="CAJ0605933.1"/>
    <property type="molecule type" value="Genomic_DNA"/>
</dbReference>
<sequence>MTLKLVHVIWRHGDRSPTITYPTDPIKEDNWTFGGGGWGQLSPLGMKQHFDFGKQMRQYYVDTNFLSKTYNSKEIYVRSSDANRTIISAMTNLLGMYSYNNNASVNGTDYPDVDGWPQGFIPIAVHTIEKSTDHMLVSHAPCKRMSWLLEVLRNESEEVKGFLDRTEVKEVFKNVSLNAGWNYDVNSLWQVRDAWKIEHAHGMKQPDEGDWYTKELYDKVAVICDKIQLFDNGIYENPPIIIRNVDIGLELQKIRGGSLFNEINTHMNMKIDCLNRARPACRWINGLKYHAYSGHDTTIFAFLSIMGIQSKVVVSGGYPDYTAAAFVELYIDADGEPYFRILYRTSDVNNTIYPVTHLINECEGKDYCKLEVFRYFAAKSKPDQDLIEWCEMNPWEGTSSSKLTTIQATIFAAYMWYQS</sequence>
<reference evidence="8" key="1">
    <citation type="submission" date="2023-07" db="EMBL/GenBank/DDBJ databases">
        <authorList>
            <consortium name="CYATHOMIX"/>
        </authorList>
    </citation>
    <scope>NUCLEOTIDE SEQUENCE</scope>
    <source>
        <strain evidence="8">N/A</strain>
    </source>
</reference>
<dbReference type="EC" id="3.1.3.2" evidence="3"/>
<protein>
    <recommendedName>
        <fullName evidence="3">acid phosphatase</fullName>
        <ecNumber evidence="3">3.1.3.2</ecNumber>
    </recommendedName>
</protein>
<gene>
    <name evidence="8" type="ORF">CYNAS_LOCUS17916</name>
</gene>
<evidence type="ECO:0000313" key="9">
    <source>
        <dbReference type="Proteomes" id="UP001176961"/>
    </source>
</evidence>
<dbReference type="PANTHER" id="PTHR11567">
    <property type="entry name" value="ACID PHOSPHATASE-RELATED"/>
    <property type="match status" value="1"/>
</dbReference>
<dbReference type="CDD" id="cd07061">
    <property type="entry name" value="HP_HAP_like"/>
    <property type="match status" value="1"/>
</dbReference>
<dbReference type="Gene3D" id="3.40.50.1240">
    <property type="entry name" value="Phosphoglycerate mutase-like"/>
    <property type="match status" value="1"/>
</dbReference>
<evidence type="ECO:0000256" key="4">
    <source>
        <dbReference type="ARBA" id="ARBA00022729"/>
    </source>
</evidence>
<keyword evidence="6" id="KW-1015">Disulfide bond</keyword>
<keyword evidence="9" id="KW-1185">Reference proteome</keyword>
<dbReference type="AlphaFoldDB" id="A0AA36H9G4"/>
<dbReference type="PROSITE" id="PS00616">
    <property type="entry name" value="HIS_ACID_PHOSPHAT_1"/>
    <property type="match status" value="1"/>
</dbReference>
<comment type="similarity">
    <text evidence="2">Belongs to the histidine acid phosphatase family.</text>
</comment>
<comment type="catalytic activity">
    <reaction evidence="1">
        <text>a phosphate monoester + H2O = an alcohol + phosphate</text>
        <dbReference type="Rhea" id="RHEA:15017"/>
        <dbReference type="ChEBI" id="CHEBI:15377"/>
        <dbReference type="ChEBI" id="CHEBI:30879"/>
        <dbReference type="ChEBI" id="CHEBI:43474"/>
        <dbReference type="ChEBI" id="CHEBI:67140"/>
        <dbReference type="EC" id="3.1.3.2"/>
    </reaction>
</comment>
<dbReference type="PANTHER" id="PTHR11567:SF211">
    <property type="entry name" value="PROSTATIC ACID PHOSPHATASE"/>
    <property type="match status" value="1"/>
</dbReference>
<evidence type="ECO:0000256" key="7">
    <source>
        <dbReference type="ARBA" id="ARBA00023180"/>
    </source>
</evidence>
<evidence type="ECO:0000313" key="8">
    <source>
        <dbReference type="EMBL" id="CAJ0605933.1"/>
    </source>
</evidence>
<dbReference type="GO" id="GO:0003993">
    <property type="term" value="F:acid phosphatase activity"/>
    <property type="evidence" value="ECO:0007669"/>
    <property type="project" value="UniProtKB-EC"/>
</dbReference>
<dbReference type="InterPro" id="IPR033379">
    <property type="entry name" value="Acid_Pase_AS"/>
</dbReference>
<dbReference type="InterPro" id="IPR029033">
    <property type="entry name" value="His_PPase_superfam"/>
</dbReference>
<evidence type="ECO:0000256" key="1">
    <source>
        <dbReference type="ARBA" id="ARBA00000032"/>
    </source>
</evidence>
<keyword evidence="5" id="KW-0378">Hydrolase</keyword>
<keyword evidence="4" id="KW-0732">Signal</keyword>
<evidence type="ECO:0000256" key="2">
    <source>
        <dbReference type="ARBA" id="ARBA00005375"/>
    </source>
</evidence>
<dbReference type="Proteomes" id="UP001176961">
    <property type="component" value="Unassembled WGS sequence"/>
</dbReference>
<comment type="caution">
    <text evidence="8">The sequence shown here is derived from an EMBL/GenBank/DDBJ whole genome shotgun (WGS) entry which is preliminary data.</text>
</comment>
<organism evidence="8 9">
    <name type="scientific">Cylicocyclus nassatus</name>
    <name type="common">Nematode worm</name>
    <dbReference type="NCBI Taxonomy" id="53992"/>
    <lineage>
        <taxon>Eukaryota</taxon>
        <taxon>Metazoa</taxon>
        <taxon>Ecdysozoa</taxon>
        <taxon>Nematoda</taxon>
        <taxon>Chromadorea</taxon>
        <taxon>Rhabditida</taxon>
        <taxon>Rhabditina</taxon>
        <taxon>Rhabditomorpha</taxon>
        <taxon>Strongyloidea</taxon>
        <taxon>Strongylidae</taxon>
        <taxon>Cylicocyclus</taxon>
    </lineage>
</organism>
<keyword evidence="7" id="KW-0325">Glycoprotein</keyword>
<dbReference type="Pfam" id="PF00328">
    <property type="entry name" value="His_Phos_2"/>
    <property type="match status" value="1"/>
</dbReference>
<evidence type="ECO:0000256" key="6">
    <source>
        <dbReference type="ARBA" id="ARBA00023157"/>
    </source>
</evidence>
<dbReference type="InterPro" id="IPR000560">
    <property type="entry name" value="His_Pase_clade-2"/>
</dbReference>
<dbReference type="InterPro" id="IPR050645">
    <property type="entry name" value="Histidine_acid_phosphatase"/>
</dbReference>
<name>A0AA36H9G4_CYLNA</name>
<proteinExistence type="inferred from homology"/>
<dbReference type="SUPFAM" id="SSF53254">
    <property type="entry name" value="Phosphoglycerate mutase-like"/>
    <property type="match status" value="1"/>
</dbReference>